<dbReference type="Proteomes" id="UP000242857">
    <property type="component" value="Unassembled WGS sequence"/>
</dbReference>
<evidence type="ECO:0000256" key="6">
    <source>
        <dbReference type="ARBA" id="ARBA00020337"/>
    </source>
</evidence>
<dbReference type="STRING" id="213588.SAMN02745204_01271"/>
<comment type="catalytic activity">
    <reaction evidence="1 7">
        <text>6-phospho-D-glucono-1,5-lactone + H2O = 6-phospho-D-gluconate + H(+)</text>
        <dbReference type="Rhea" id="RHEA:12556"/>
        <dbReference type="ChEBI" id="CHEBI:15377"/>
        <dbReference type="ChEBI" id="CHEBI:15378"/>
        <dbReference type="ChEBI" id="CHEBI:57955"/>
        <dbReference type="ChEBI" id="CHEBI:58759"/>
        <dbReference type="EC" id="3.1.1.31"/>
    </reaction>
</comment>
<evidence type="ECO:0000256" key="3">
    <source>
        <dbReference type="ARBA" id="ARBA00004961"/>
    </source>
</evidence>
<keyword evidence="10" id="KW-1185">Reference proteome</keyword>
<evidence type="ECO:0000256" key="7">
    <source>
        <dbReference type="RuleBase" id="RU365095"/>
    </source>
</evidence>
<organism evidence="9 10">
    <name type="scientific">Thermomonas hydrothermalis</name>
    <dbReference type="NCBI Taxonomy" id="213588"/>
    <lineage>
        <taxon>Bacteria</taxon>
        <taxon>Pseudomonadati</taxon>
        <taxon>Pseudomonadota</taxon>
        <taxon>Gammaproteobacteria</taxon>
        <taxon>Lysobacterales</taxon>
        <taxon>Lysobacteraceae</taxon>
        <taxon>Thermomonas</taxon>
    </lineage>
</organism>
<evidence type="ECO:0000259" key="8">
    <source>
        <dbReference type="Pfam" id="PF01182"/>
    </source>
</evidence>
<evidence type="ECO:0000256" key="1">
    <source>
        <dbReference type="ARBA" id="ARBA00000832"/>
    </source>
</evidence>
<dbReference type="NCBIfam" id="TIGR01198">
    <property type="entry name" value="pgl"/>
    <property type="match status" value="1"/>
</dbReference>
<dbReference type="Pfam" id="PF01182">
    <property type="entry name" value="Glucosamine_iso"/>
    <property type="match status" value="1"/>
</dbReference>
<evidence type="ECO:0000313" key="9">
    <source>
        <dbReference type="EMBL" id="SHE85163.1"/>
    </source>
</evidence>
<sequence>MLPASSPHTFHSYADADALATQLAQTLTAACHAAIDARGRAWLALAGGRTPLPVYARLAAAGLGPIEAIPTDERCVPHSDPACNLHQLRVALAGNPEITVHPLTCADGDPVRSLDLSRTWLARHPAPFDLVLLGMGNDGHIASLFPGAANLSEGLALERGTDVIASVPDPLPPEAPYPRISLTLARLLHARAIHLLATGQHKRQVLTQVLTDPQCHLPVAALLRAGTPIQIHWSP</sequence>
<comment type="similarity">
    <text evidence="4 7">Belongs to the glucosamine/galactosamine-6-phosphate isomerase family. 6-phosphogluconolactonase subfamily.</text>
</comment>
<dbReference type="InterPro" id="IPR037171">
    <property type="entry name" value="NagB/RpiA_transferase-like"/>
</dbReference>
<dbReference type="OrthoDB" id="9810967at2"/>
<dbReference type="CDD" id="cd01400">
    <property type="entry name" value="6PGL"/>
    <property type="match status" value="1"/>
</dbReference>
<accession>A0A1M4WVS1</accession>
<evidence type="ECO:0000256" key="5">
    <source>
        <dbReference type="ARBA" id="ARBA00013198"/>
    </source>
</evidence>
<dbReference type="EC" id="3.1.1.31" evidence="5 7"/>
<name>A0A1M4WVS1_9GAMM</name>
<dbReference type="GO" id="GO:0005975">
    <property type="term" value="P:carbohydrate metabolic process"/>
    <property type="evidence" value="ECO:0007669"/>
    <property type="project" value="UniProtKB-UniRule"/>
</dbReference>
<proteinExistence type="inferred from homology"/>
<evidence type="ECO:0000313" key="10">
    <source>
        <dbReference type="Proteomes" id="UP000242857"/>
    </source>
</evidence>
<comment type="pathway">
    <text evidence="3 7">Carbohydrate degradation; pentose phosphate pathway; D-ribulose 5-phosphate from D-glucose 6-phosphate (oxidative stage): step 2/3.</text>
</comment>
<dbReference type="GO" id="GO:0006098">
    <property type="term" value="P:pentose-phosphate shunt"/>
    <property type="evidence" value="ECO:0007669"/>
    <property type="project" value="UniProtKB-UniPathway"/>
</dbReference>
<dbReference type="GO" id="GO:0017057">
    <property type="term" value="F:6-phosphogluconolactonase activity"/>
    <property type="evidence" value="ECO:0007669"/>
    <property type="project" value="UniProtKB-UniRule"/>
</dbReference>
<comment type="function">
    <text evidence="2 7">Hydrolysis of 6-phosphogluconolactone to 6-phosphogluconate.</text>
</comment>
<dbReference type="EMBL" id="FQUK01000017">
    <property type="protein sequence ID" value="SHE85163.1"/>
    <property type="molecule type" value="Genomic_DNA"/>
</dbReference>
<dbReference type="UniPathway" id="UPA00115">
    <property type="reaction ID" value="UER00409"/>
</dbReference>
<dbReference type="Gene3D" id="3.40.50.1360">
    <property type="match status" value="1"/>
</dbReference>
<dbReference type="RefSeq" id="WP_072755774.1">
    <property type="nucleotide sequence ID" value="NZ_FQUK01000017.1"/>
</dbReference>
<dbReference type="InterPro" id="IPR005900">
    <property type="entry name" value="6-phosphogluconolactonase_DevB"/>
</dbReference>
<dbReference type="PANTHER" id="PTHR11054">
    <property type="entry name" value="6-PHOSPHOGLUCONOLACTONASE"/>
    <property type="match status" value="1"/>
</dbReference>
<reference evidence="10" key="1">
    <citation type="submission" date="2016-11" db="EMBL/GenBank/DDBJ databases">
        <authorList>
            <person name="Varghese N."/>
            <person name="Submissions S."/>
        </authorList>
    </citation>
    <scope>NUCLEOTIDE SEQUENCE [LARGE SCALE GENOMIC DNA]</scope>
    <source>
        <strain evidence="10">DSM 14834</strain>
    </source>
</reference>
<dbReference type="InterPro" id="IPR039104">
    <property type="entry name" value="6PGL"/>
</dbReference>
<gene>
    <name evidence="7" type="primary">pgl</name>
    <name evidence="9" type="ORF">SAMN02745204_01271</name>
</gene>
<keyword evidence="7" id="KW-0378">Hydrolase</keyword>
<dbReference type="AlphaFoldDB" id="A0A1M4WVS1"/>
<dbReference type="SUPFAM" id="SSF100950">
    <property type="entry name" value="NagB/RpiA/CoA transferase-like"/>
    <property type="match status" value="1"/>
</dbReference>
<dbReference type="PANTHER" id="PTHR11054:SF0">
    <property type="entry name" value="6-PHOSPHOGLUCONOLACTONASE"/>
    <property type="match status" value="1"/>
</dbReference>
<evidence type="ECO:0000256" key="2">
    <source>
        <dbReference type="ARBA" id="ARBA00002681"/>
    </source>
</evidence>
<protein>
    <recommendedName>
        <fullName evidence="6 7">6-phosphogluconolactonase</fullName>
        <shortName evidence="7">6PGL</shortName>
        <ecNumber evidence="5 7">3.1.1.31</ecNumber>
    </recommendedName>
</protein>
<dbReference type="InterPro" id="IPR006148">
    <property type="entry name" value="Glc/Gal-6P_isomerase"/>
</dbReference>
<feature type="domain" description="Glucosamine/galactosamine-6-phosphate isomerase" evidence="8">
    <location>
        <begin position="15"/>
        <end position="223"/>
    </location>
</feature>
<evidence type="ECO:0000256" key="4">
    <source>
        <dbReference type="ARBA" id="ARBA00010662"/>
    </source>
</evidence>